<sequence length="235" mass="26849">MLDGQVLQIYSSETCVWYEHVLSPRECNWSYESVEFKGKLHWYNPPNIVAFDPFNLAERGLIGRHPPELEEAPNAIPNQPIIFCLGVCRGCLQLMSLAICSPQLLLSIWEVKDEDHHTGKPVLTLNRRLDIKQMLCRDSCITTTINTLTSFYAVSLRVVRLLAFHPRCKHILYFNISNRLVVCNLQIQELYVIGRVPTYCQASNVFQLVHPLWPTPLPIPTHASTYSDGPSYVVV</sequence>
<gene>
    <name evidence="1" type="ORF">Tsubulata_035599</name>
</gene>
<dbReference type="OrthoDB" id="674184at2759"/>
<dbReference type="Proteomes" id="UP001141552">
    <property type="component" value="Unassembled WGS sequence"/>
</dbReference>
<organism evidence="1 2">
    <name type="scientific">Turnera subulata</name>
    <dbReference type="NCBI Taxonomy" id="218843"/>
    <lineage>
        <taxon>Eukaryota</taxon>
        <taxon>Viridiplantae</taxon>
        <taxon>Streptophyta</taxon>
        <taxon>Embryophyta</taxon>
        <taxon>Tracheophyta</taxon>
        <taxon>Spermatophyta</taxon>
        <taxon>Magnoliopsida</taxon>
        <taxon>eudicotyledons</taxon>
        <taxon>Gunneridae</taxon>
        <taxon>Pentapetalae</taxon>
        <taxon>rosids</taxon>
        <taxon>fabids</taxon>
        <taxon>Malpighiales</taxon>
        <taxon>Passifloraceae</taxon>
        <taxon>Turnera</taxon>
    </lineage>
</organism>
<dbReference type="EMBL" id="JAKUCV010001217">
    <property type="protein sequence ID" value="KAJ4847270.1"/>
    <property type="molecule type" value="Genomic_DNA"/>
</dbReference>
<comment type="caution">
    <text evidence="1">The sequence shown here is derived from an EMBL/GenBank/DDBJ whole genome shotgun (WGS) entry which is preliminary data.</text>
</comment>
<protein>
    <submittedName>
        <fullName evidence="1">Uncharacterized protein</fullName>
    </submittedName>
</protein>
<reference evidence="1" key="1">
    <citation type="submission" date="2022-02" db="EMBL/GenBank/DDBJ databases">
        <authorList>
            <person name="Henning P.M."/>
            <person name="McCubbin A.G."/>
            <person name="Shore J.S."/>
        </authorList>
    </citation>
    <scope>NUCLEOTIDE SEQUENCE</scope>
    <source>
        <strain evidence="1">F60SS</strain>
        <tissue evidence="1">Leaves</tissue>
    </source>
</reference>
<reference evidence="1" key="2">
    <citation type="journal article" date="2023" name="Plants (Basel)">
        <title>Annotation of the Turnera subulata (Passifloraceae) Draft Genome Reveals the S-Locus Evolved after the Divergence of Turneroideae from Passifloroideae in a Stepwise Manner.</title>
        <authorList>
            <person name="Henning P.M."/>
            <person name="Roalson E.H."/>
            <person name="Mir W."/>
            <person name="McCubbin A.G."/>
            <person name="Shore J.S."/>
        </authorList>
    </citation>
    <scope>NUCLEOTIDE SEQUENCE</scope>
    <source>
        <strain evidence="1">F60SS</strain>
    </source>
</reference>
<proteinExistence type="predicted"/>
<keyword evidence="2" id="KW-1185">Reference proteome</keyword>
<dbReference type="AlphaFoldDB" id="A0A9Q0GC36"/>
<evidence type="ECO:0000313" key="2">
    <source>
        <dbReference type="Proteomes" id="UP001141552"/>
    </source>
</evidence>
<name>A0A9Q0GC36_9ROSI</name>
<accession>A0A9Q0GC36</accession>
<evidence type="ECO:0000313" key="1">
    <source>
        <dbReference type="EMBL" id="KAJ4847270.1"/>
    </source>
</evidence>